<dbReference type="InterPro" id="IPR005653">
    <property type="entry name" value="OstA-like_N"/>
</dbReference>
<evidence type="ECO:0000259" key="2">
    <source>
        <dbReference type="Pfam" id="PF03968"/>
    </source>
</evidence>
<gene>
    <name evidence="3" type="ORF">DCC88_01155</name>
</gene>
<keyword evidence="4" id="KW-1185">Reference proteome</keyword>
<organism evidence="3 4">
    <name type="scientific">Spirobacillus cienkowskii</name>
    <dbReference type="NCBI Taxonomy" id="495820"/>
    <lineage>
        <taxon>Bacteria</taxon>
        <taxon>Pseudomonadati</taxon>
        <taxon>Bdellovibrionota</taxon>
        <taxon>Oligoflexia</taxon>
        <taxon>Silvanigrellales</taxon>
        <taxon>Spirobacillus</taxon>
    </lineage>
</organism>
<evidence type="ECO:0000313" key="4">
    <source>
        <dbReference type="Proteomes" id="UP000253934"/>
    </source>
</evidence>
<sequence length="240" mass="26874">MKLLLKKIILIKIIFIFIIQNSYADFENSFSDNIDIKKETKSEKSNQSELSIRKQIETENNKKKLNPKKNDESVFDDFSKHNTNAPIYFQGRMAEFSKKNGILNLIGNVTLVQDNTTLTAEKAELIGKPDSNFATGSTSIQKAIATGNVKVLKKGTIASPDINASASLIEFLIPQKIMILKGKAKFFKAQEVINAEYIEINLDTGNIRLQETHGAVSPKDTMNLKKSTNFKEKSSDKVIK</sequence>
<dbReference type="EMBL" id="QOVW01000005">
    <property type="protein sequence ID" value="RDB37195.1"/>
    <property type="molecule type" value="Genomic_DNA"/>
</dbReference>
<protein>
    <recommendedName>
        <fullName evidence="2">Organic solvent tolerance-like N-terminal domain-containing protein</fullName>
    </recommendedName>
</protein>
<name>A0A369KWV6_9BACT</name>
<feature type="domain" description="Organic solvent tolerance-like N-terminal" evidence="2">
    <location>
        <begin position="94"/>
        <end position="205"/>
    </location>
</feature>
<dbReference type="AlphaFoldDB" id="A0A369KWV6"/>
<evidence type="ECO:0000256" key="1">
    <source>
        <dbReference type="SAM" id="MobiDB-lite"/>
    </source>
</evidence>
<dbReference type="Pfam" id="PF03968">
    <property type="entry name" value="LptD_N"/>
    <property type="match status" value="1"/>
</dbReference>
<proteinExistence type="predicted"/>
<reference evidence="3" key="1">
    <citation type="submission" date="2018-04" db="EMBL/GenBank/DDBJ databases">
        <title>Draft genome sequence of the Candidatus Spirobacillus cienkowskii, a pathogen of freshwater Daphnia species, reconstructed from hemolymph metagenomic reads.</title>
        <authorList>
            <person name="Bresciani L."/>
            <person name="Lemos L.N."/>
            <person name="Wale N."/>
            <person name="Lin J.Y."/>
            <person name="Fernandes G.R."/>
            <person name="Duffy M.A."/>
            <person name="Rodrigues J.M."/>
        </authorList>
    </citation>
    <scope>NUCLEOTIDE SEQUENCE [LARGE SCALE GENOMIC DNA]</scope>
    <source>
        <strain evidence="3">Binning01</strain>
    </source>
</reference>
<comment type="caution">
    <text evidence="3">The sequence shown here is derived from an EMBL/GenBank/DDBJ whole genome shotgun (WGS) entry which is preliminary data.</text>
</comment>
<accession>A0A369KWV6</accession>
<evidence type="ECO:0000313" key="3">
    <source>
        <dbReference type="EMBL" id="RDB37195.1"/>
    </source>
</evidence>
<feature type="region of interest" description="Disordered" evidence="1">
    <location>
        <begin position="42"/>
        <end position="75"/>
    </location>
</feature>
<dbReference type="Gene3D" id="2.60.450.10">
    <property type="entry name" value="Lipopolysaccharide (LPS) transport protein A like domain"/>
    <property type="match status" value="1"/>
</dbReference>
<dbReference type="Proteomes" id="UP000253934">
    <property type="component" value="Unassembled WGS sequence"/>
</dbReference>